<dbReference type="EMBL" id="JAIWYP010000009">
    <property type="protein sequence ID" value="KAH3777985.1"/>
    <property type="molecule type" value="Genomic_DNA"/>
</dbReference>
<reference evidence="1" key="2">
    <citation type="submission" date="2020-11" db="EMBL/GenBank/DDBJ databases">
        <authorList>
            <person name="McCartney M.A."/>
            <person name="Auch B."/>
            <person name="Kono T."/>
            <person name="Mallez S."/>
            <person name="Becker A."/>
            <person name="Gohl D.M."/>
            <person name="Silverstein K.A.T."/>
            <person name="Koren S."/>
            <person name="Bechman K.B."/>
            <person name="Herman A."/>
            <person name="Abrahante J.E."/>
            <person name="Garbe J."/>
        </authorList>
    </citation>
    <scope>NUCLEOTIDE SEQUENCE</scope>
    <source>
        <strain evidence="1">Duluth1</strain>
        <tissue evidence="1">Whole animal</tissue>
    </source>
</reference>
<name>A0A9D4EEI2_DREPO</name>
<accession>A0A9D4EEI2</accession>
<organism evidence="1 2">
    <name type="scientific">Dreissena polymorpha</name>
    <name type="common">Zebra mussel</name>
    <name type="synonym">Mytilus polymorpha</name>
    <dbReference type="NCBI Taxonomy" id="45954"/>
    <lineage>
        <taxon>Eukaryota</taxon>
        <taxon>Metazoa</taxon>
        <taxon>Spiralia</taxon>
        <taxon>Lophotrochozoa</taxon>
        <taxon>Mollusca</taxon>
        <taxon>Bivalvia</taxon>
        <taxon>Autobranchia</taxon>
        <taxon>Heteroconchia</taxon>
        <taxon>Euheterodonta</taxon>
        <taxon>Imparidentia</taxon>
        <taxon>Neoheterodontei</taxon>
        <taxon>Myida</taxon>
        <taxon>Dreissenoidea</taxon>
        <taxon>Dreissenidae</taxon>
        <taxon>Dreissena</taxon>
    </lineage>
</organism>
<dbReference type="Proteomes" id="UP000828390">
    <property type="component" value="Unassembled WGS sequence"/>
</dbReference>
<reference evidence="1" key="1">
    <citation type="journal article" date="2019" name="bioRxiv">
        <title>The Genome of the Zebra Mussel, Dreissena polymorpha: A Resource for Invasive Species Research.</title>
        <authorList>
            <person name="McCartney M.A."/>
            <person name="Auch B."/>
            <person name="Kono T."/>
            <person name="Mallez S."/>
            <person name="Zhang Y."/>
            <person name="Obille A."/>
            <person name="Becker A."/>
            <person name="Abrahante J.E."/>
            <person name="Garbe J."/>
            <person name="Badalamenti J.P."/>
            <person name="Herman A."/>
            <person name="Mangelson H."/>
            <person name="Liachko I."/>
            <person name="Sullivan S."/>
            <person name="Sone E.D."/>
            <person name="Koren S."/>
            <person name="Silverstein K.A.T."/>
            <person name="Beckman K.B."/>
            <person name="Gohl D.M."/>
        </authorList>
    </citation>
    <scope>NUCLEOTIDE SEQUENCE</scope>
    <source>
        <strain evidence="1">Duluth1</strain>
        <tissue evidence="1">Whole animal</tissue>
    </source>
</reference>
<dbReference type="AlphaFoldDB" id="A0A9D4EEI2"/>
<comment type="caution">
    <text evidence="1">The sequence shown here is derived from an EMBL/GenBank/DDBJ whole genome shotgun (WGS) entry which is preliminary data.</text>
</comment>
<gene>
    <name evidence="1" type="ORF">DPMN_179436</name>
</gene>
<evidence type="ECO:0000313" key="1">
    <source>
        <dbReference type="EMBL" id="KAH3777985.1"/>
    </source>
</evidence>
<proteinExistence type="predicted"/>
<protein>
    <submittedName>
        <fullName evidence="1">Uncharacterized protein</fullName>
    </submittedName>
</protein>
<sequence>MSTPSSQRTKLKELKTNDERLLDEYIAVTTFGHETKIQKALTNNYDDINEHIQVLTLGGPSPLYGGMLISMETAHIAKRRYGPDIQDESKVEQTVSHIS</sequence>
<keyword evidence="2" id="KW-1185">Reference proteome</keyword>
<evidence type="ECO:0000313" key="2">
    <source>
        <dbReference type="Proteomes" id="UP000828390"/>
    </source>
</evidence>